<name>A0ABS4X6G9_9MICO</name>
<feature type="transmembrane region" description="Helical" evidence="5">
    <location>
        <begin position="99"/>
        <end position="119"/>
    </location>
</feature>
<evidence type="ECO:0000256" key="2">
    <source>
        <dbReference type="ARBA" id="ARBA00022692"/>
    </source>
</evidence>
<feature type="transmembrane region" description="Helical" evidence="5">
    <location>
        <begin position="72"/>
        <end position="92"/>
    </location>
</feature>
<keyword evidence="3 5" id="KW-1133">Transmembrane helix</keyword>
<feature type="transmembrane region" description="Helical" evidence="5">
    <location>
        <begin position="6"/>
        <end position="25"/>
    </location>
</feature>
<organism evidence="6 7">
    <name type="scientific">Brachybacterium sacelli</name>
    <dbReference type="NCBI Taxonomy" id="173364"/>
    <lineage>
        <taxon>Bacteria</taxon>
        <taxon>Bacillati</taxon>
        <taxon>Actinomycetota</taxon>
        <taxon>Actinomycetes</taxon>
        <taxon>Micrococcales</taxon>
        <taxon>Dermabacteraceae</taxon>
        <taxon>Brachybacterium</taxon>
    </lineage>
</organism>
<reference evidence="6 7" key="1">
    <citation type="submission" date="2021-03" db="EMBL/GenBank/DDBJ databases">
        <title>Sequencing the genomes of 1000 actinobacteria strains.</title>
        <authorList>
            <person name="Klenk H.-P."/>
        </authorList>
    </citation>
    <scope>NUCLEOTIDE SEQUENCE [LARGE SCALE GENOMIC DNA]</scope>
    <source>
        <strain evidence="6 7">DSM 14566</strain>
    </source>
</reference>
<evidence type="ECO:0000256" key="4">
    <source>
        <dbReference type="ARBA" id="ARBA00023136"/>
    </source>
</evidence>
<dbReference type="RefSeq" id="WP_245354630.1">
    <property type="nucleotide sequence ID" value="NZ_BAAAJW010000001.1"/>
</dbReference>
<gene>
    <name evidence="6" type="ORF">JOF43_004051</name>
</gene>
<sequence length="120" mass="12764">MLILDPVPWWPLALLALALAVDAALSLRPPAFIRDCLDGVGFPRQWWWVLIVVKTLAVVGLVVGIWLPGVAVAATVGVVAYFGCAVVAHLRARFFGSAFWVNCLGMLALSLAVLVANLAA</sequence>
<keyword evidence="2 5" id="KW-0812">Transmembrane</keyword>
<accession>A0ABS4X6G9</accession>
<dbReference type="InterPro" id="IPR032808">
    <property type="entry name" value="DoxX"/>
</dbReference>
<dbReference type="Pfam" id="PF13564">
    <property type="entry name" value="DoxX_2"/>
    <property type="match status" value="1"/>
</dbReference>
<evidence type="ECO:0000256" key="3">
    <source>
        <dbReference type="ARBA" id="ARBA00022989"/>
    </source>
</evidence>
<comment type="caution">
    <text evidence="6">The sequence shown here is derived from an EMBL/GenBank/DDBJ whole genome shotgun (WGS) entry which is preliminary data.</text>
</comment>
<comment type="subcellular location">
    <subcellularLocation>
        <location evidence="1">Membrane</location>
        <topology evidence="1">Multi-pass membrane protein</topology>
    </subcellularLocation>
</comment>
<evidence type="ECO:0000313" key="7">
    <source>
        <dbReference type="Proteomes" id="UP001519290"/>
    </source>
</evidence>
<evidence type="ECO:0000256" key="1">
    <source>
        <dbReference type="ARBA" id="ARBA00004141"/>
    </source>
</evidence>
<evidence type="ECO:0000256" key="5">
    <source>
        <dbReference type="SAM" id="Phobius"/>
    </source>
</evidence>
<keyword evidence="7" id="KW-1185">Reference proteome</keyword>
<protein>
    <submittedName>
        <fullName evidence="6">ABC-type multidrug transport system permease subunit</fullName>
    </submittedName>
</protein>
<feature type="transmembrane region" description="Helical" evidence="5">
    <location>
        <begin position="46"/>
        <end position="66"/>
    </location>
</feature>
<evidence type="ECO:0000313" key="6">
    <source>
        <dbReference type="EMBL" id="MBP2384062.1"/>
    </source>
</evidence>
<dbReference type="Proteomes" id="UP001519290">
    <property type="component" value="Unassembled WGS sequence"/>
</dbReference>
<dbReference type="EMBL" id="JAGIOD010000002">
    <property type="protein sequence ID" value="MBP2384062.1"/>
    <property type="molecule type" value="Genomic_DNA"/>
</dbReference>
<keyword evidence="4 5" id="KW-0472">Membrane</keyword>
<proteinExistence type="predicted"/>